<comment type="caution">
    <text evidence="19">The sequence shown here is derived from an EMBL/GenBank/DDBJ whole genome shotgun (WGS) entry which is preliminary data.</text>
</comment>
<evidence type="ECO:0000259" key="18">
    <source>
        <dbReference type="PROSITE" id="PS51335"/>
    </source>
</evidence>
<dbReference type="PROSITE" id="PS51335">
    <property type="entry name" value="ELMO"/>
    <property type="match status" value="1"/>
</dbReference>
<keyword evidence="6" id="KW-0808">Transferase</keyword>
<dbReference type="Proteomes" id="UP000231358">
    <property type="component" value="Unassembled WGS sequence"/>
</dbReference>
<dbReference type="GO" id="GO:1904423">
    <property type="term" value="C:dehydrodolichyl diphosphate synthase complex"/>
    <property type="evidence" value="ECO:0007669"/>
    <property type="project" value="InterPro"/>
</dbReference>
<evidence type="ECO:0000256" key="6">
    <source>
        <dbReference type="ARBA" id="ARBA00022679"/>
    </source>
</evidence>
<dbReference type="GO" id="GO:0017124">
    <property type="term" value="F:SH3 domain binding"/>
    <property type="evidence" value="ECO:0007669"/>
    <property type="project" value="UniProtKB-KW"/>
</dbReference>
<feature type="region of interest" description="Disordered" evidence="17">
    <location>
        <begin position="541"/>
        <end position="566"/>
    </location>
</feature>
<evidence type="ECO:0000256" key="2">
    <source>
        <dbReference type="ARBA" id="ARBA00004586"/>
    </source>
</evidence>
<dbReference type="InterPro" id="IPR036424">
    <property type="entry name" value="UPP_synth-like_sf"/>
</dbReference>
<keyword evidence="12" id="KW-1133">Transmembrane helix</keyword>
<dbReference type="SUPFAM" id="SSF64005">
    <property type="entry name" value="Undecaprenyl diphosphate synthase"/>
    <property type="match status" value="1"/>
</dbReference>
<evidence type="ECO:0000256" key="9">
    <source>
        <dbReference type="ARBA" id="ARBA00022824"/>
    </source>
</evidence>
<keyword evidence="7" id="KW-0812">Transmembrane</keyword>
<dbReference type="InterPro" id="IPR001849">
    <property type="entry name" value="PH_domain"/>
</dbReference>
<feature type="domain" description="ELMO" evidence="18">
    <location>
        <begin position="526"/>
        <end position="707"/>
    </location>
</feature>
<dbReference type="Gene3D" id="2.30.29.30">
    <property type="entry name" value="Pleckstrin-homology domain (PH domain)/Phosphotyrosine-binding domain (PTB)"/>
    <property type="match status" value="1"/>
</dbReference>
<feature type="region of interest" description="Disordered" evidence="17">
    <location>
        <begin position="31"/>
        <end position="55"/>
    </location>
</feature>
<dbReference type="EC" id="2.5.1.87" evidence="5"/>
<keyword evidence="13" id="KW-0729">SH3-binding</keyword>
<dbReference type="InterPro" id="IPR011993">
    <property type="entry name" value="PH-like_dom_sf"/>
</dbReference>
<sequence length="985" mass="111572">MVSQRDKELLRDDVRARGTKLSAADRESLLKPYLPDPSELPLRPPQRRRKTSPRKTPIRTFLKSQLHQLTYTLIHIFFGIVVRLVQSYHAVVDRVFAIVYYHHRTPELIRKDVKNLDRLPEHLSVILSLRHEEDSLTILMDEVAELAAWSVSAGIPVLSVYEKSGVLKSCIPTLHRIVTNKLSAYYGSPSQQPTLRLFAPHHPVYQPQDGHSTEKANTDSVTVLLLSATDGRETFVDLTKTLAEMSQNGKLSPEDITMELVDAEISEITTQPSQTALPTSAGNKSISIPDVSVKPEPDLLLVFRPFLKLDGYPPWHIRLTEMYCTGDKSNSMTGYGEAVEYQGFLRGLWHYAGAQMRLLEVDKGWEFVDQEVVERIVELIVTHPLVNILRGAMSILVSIVSHPHTGSRLSQNGTFGFRALKPAIALYPQFLEMLVSRLSSADHALCANALQLINSLMRDSITNDSELEWPKFIQKLQDLGVIRAVYALMQGSALQDHAHPLIEFQSLTKVLLRKWRDVTLDLEKPEHRRALKGIHLASNSERDLEKGAESGNEARRSKRHNPEKWRRLGFESESPTVQFETMGFLGMMDLADYIRNYQDEFQKLLLEQSTKPAQKRCPIARASLSVTQILYEHFEVDKSEMEDAKSYLILESRVNFDKIFKPLLLHWTRLHVAGLHAFFRLWKVTGAEVEDYEKIVELVRILVESVVGGAPRTKDVQDVEDDLAEFEYPRLRELQMELLELTYEDVWGQHLRQVREELHHEALQFVKEQRIRCLLKGAWFPNDGSSKADMVASGDPSWKFVQLSHNRRILHFGHFDSVKAQCPELDALPEKLDLSIVSSVVSNVSATSDDSSSSTVKSVSHHVSATKITIHGHAQSRSSTDESGKIEGHARSTSRATHRETVLLTLRPQSPSIASEWLDGLLMLLNQQPITAETSKLVNLVSDYGLKIRLLNVRFDDGVFAGEPPNVPSREDLDDDYYYDVFGGA</sequence>
<evidence type="ECO:0000256" key="17">
    <source>
        <dbReference type="SAM" id="MobiDB-lite"/>
    </source>
</evidence>
<keyword evidence="20" id="KW-1185">Reference proteome</keyword>
<comment type="pathway">
    <text evidence="3">Protein modification; protein glycosylation.</text>
</comment>
<dbReference type="GO" id="GO:0006915">
    <property type="term" value="P:apoptotic process"/>
    <property type="evidence" value="ECO:0007669"/>
    <property type="project" value="UniProtKB-KW"/>
</dbReference>
<evidence type="ECO:0000256" key="16">
    <source>
        <dbReference type="ARBA" id="ARBA00047353"/>
    </source>
</evidence>
<dbReference type="InterPro" id="IPR006816">
    <property type="entry name" value="ELMO_dom"/>
</dbReference>
<dbReference type="Gene3D" id="1.25.10.10">
    <property type="entry name" value="Leucine-rich Repeat Variant"/>
    <property type="match status" value="1"/>
</dbReference>
<dbReference type="InterPro" id="IPR011989">
    <property type="entry name" value="ARM-like"/>
</dbReference>
<gene>
    <name evidence="19" type="ORF">AARAC_011083</name>
</gene>
<comment type="catalytic activity">
    <reaction evidence="16">
        <text>n isopentenyl diphosphate + (2E,6E)-farnesyl diphosphate = a di-trans,poly-cis-polyprenyl diphosphate + n diphosphate</text>
        <dbReference type="Rhea" id="RHEA:53008"/>
        <dbReference type="Rhea" id="RHEA-COMP:19494"/>
        <dbReference type="ChEBI" id="CHEBI:33019"/>
        <dbReference type="ChEBI" id="CHEBI:128769"/>
        <dbReference type="ChEBI" id="CHEBI:136960"/>
        <dbReference type="ChEBI" id="CHEBI:175763"/>
        <dbReference type="EC" id="2.5.1.87"/>
    </reaction>
</comment>
<feature type="compositionally biased region" description="Basic and acidic residues" evidence="17">
    <location>
        <begin position="879"/>
        <end position="890"/>
    </location>
</feature>
<dbReference type="InterPro" id="IPR024574">
    <property type="entry name" value="ELMO_ARM"/>
</dbReference>
<dbReference type="Pfam" id="PF16457">
    <property type="entry name" value="PH_12"/>
    <property type="match status" value="1"/>
</dbReference>
<dbReference type="GO" id="GO:0005789">
    <property type="term" value="C:endoplasmic reticulum membrane"/>
    <property type="evidence" value="ECO:0007669"/>
    <property type="project" value="UniProtKB-SubCell"/>
</dbReference>
<evidence type="ECO:0000256" key="7">
    <source>
        <dbReference type="ARBA" id="ARBA00022692"/>
    </source>
</evidence>
<evidence type="ECO:0000256" key="5">
    <source>
        <dbReference type="ARBA" id="ARBA00012596"/>
    </source>
</evidence>
<evidence type="ECO:0000313" key="20">
    <source>
        <dbReference type="Proteomes" id="UP000231358"/>
    </source>
</evidence>
<evidence type="ECO:0000256" key="13">
    <source>
        <dbReference type="ARBA" id="ARBA00023036"/>
    </source>
</evidence>
<dbReference type="PANTHER" id="PTHR21528">
    <property type="entry name" value="DEHYDRODOLICHYL DIPHOSPHATE SYNTHASE COMPLEX SUBUNIT NUS1"/>
    <property type="match status" value="1"/>
</dbReference>
<dbReference type="PANTHER" id="PTHR21528:SF0">
    <property type="entry name" value="DEHYDRODOLICHYL DIPHOSPHATE SYNTHASE COMPLEX SUBUNIT NUS1"/>
    <property type="match status" value="1"/>
</dbReference>
<dbReference type="Pfam" id="PF11841">
    <property type="entry name" value="ELMO_ARM"/>
    <property type="match status" value="1"/>
</dbReference>
<evidence type="ECO:0000256" key="15">
    <source>
        <dbReference type="ARBA" id="ARBA00024863"/>
    </source>
</evidence>
<dbReference type="AlphaFoldDB" id="A0A2G7FML4"/>
<keyword evidence="11" id="KW-0581">Phagocytosis</keyword>
<accession>A0A2G7FML4</accession>
<protein>
    <recommendedName>
        <fullName evidence="5">ditrans,polycis-polyprenyl diphosphate synthase [(2E,6E)-farnesyldiphosphate specific]</fullName>
        <ecNumber evidence="5">2.5.1.87</ecNumber>
    </recommendedName>
</protein>
<name>A0A2G7FML4_9EURO</name>
<feature type="region of interest" description="Disordered" evidence="17">
    <location>
        <begin position="870"/>
        <end position="897"/>
    </location>
</feature>
<evidence type="ECO:0000256" key="3">
    <source>
        <dbReference type="ARBA" id="ARBA00004922"/>
    </source>
</evidence>
<comment type="function">
    <text evidence="15">Involved in cytoskeletal rearrangements required for phagocytosis of apoptotic cells and cell motility. Acts in association with DOCK1 and CRK. Was initially proposed to be required in complex with DOCK1 to activate Rac Rho small GTPases. May enhance the guanine nucleotide exchange factor (GEF) activity of DOCK1.</text>
</comment>
<evidence type="ECO:0000256" key="1">
    <source>
        <dbReference type="ARBA" id="ARBA00001946"/>
    </source>
</evidence>
<evidence type="ECO:0000256" key="14">
    <source>
        <dbReference type="ARBA" id="ARBA00023136"/>
    </source>
</evidence>
<dbReference type="InterPro" id="IPR038887">
    <property type="entry name" value="Nus1/NgBR"/>
</dbReference>
<dbReference type="EMBL" id="NEXV01000540">
    <property type="protein sequence ID" value="PIG81793.1"/>
    <property type="molecule type" value="Genomic_DNA"/>
</dbReference>
<keyword evidence="8" id="KW-0053">Apoptosis</keyword>
<organism evidence="19 20">
    <name type="scientific">Aspergillus arachidicola</name>
    <dbReference type="NCBI Taxonomy" id="656916"/>
    <lineage>
        <taxon>Eukaryota</taxon>
        <taxon>Fungi</taxon>
        <taxon>Dikarya</taxon>
        <taxon>Ascomycota</taxon>
        <taxon>Pezizomycotina</taxon>
        <taxon>Eurotiomycetes</taxon>
        <taxon>Eurotiomycetidae</taxon>
        <taxon>Eurotiales</taxon>
        <taxon>Aspergillaceae</taxon>
        <taxon>Aspergillus</taxon>
        <taxon>Aspergillus subgen. Circumdati</taxon>
    </lineage>
</organism>
<keyword evidence="14" id="KW-0472">Membrane</keyword>
<evidence type="ECO:0000256" key="12">
    <source>
        <dbReference type="ARBA" id="ARBA00022989"/>
    </source>
</evidence>
<feature type="compositionally biased region" description="Basic residues" evidence="17">
    <location>
        <begin position="45"/>
        <end position="55"/>
    </location>
</feature>
<comment type="subcellular location">
    <subcellularLocation>
        <location evidence="2">Endoplasmic reticulum membrane</location>
    </subcellularLocation>
</comment>
<keyword evidence="10" id="KW-0460">Magnesium</keyword>
<evidence type="ECO:0000256" key="8">
    <source>
        <dbReference type="ARBA" id="ARBA00022703"/>
    </source>
</evidence>
<comment type="similarity">
    <text evidence="4">Belongs to the UPP synthase family.</text>
</comment>
<dbReference type="GO" id="GO:0045547">
    <property type="term" value="F:ditrans,polycis-polyprenyl diphosphate synthase [(2E,6E)-farnesyl diphosphate specific] activity"/>
    <property type="evidence" value="ECO:0007669"/>
    <property type="project" value="UniProtKB-EC"/>
</dbReference>
<evidence type="ECO:0000256" key="10">
    <source>
        <dbReference type="ARBA" id="ARBA00022842"/>
    </source>
</evidence>
<proteinExistence type="inferred from homology"/>
<reference evidence="19 20" key="1">
    <citation type="submission" date="2017-05" db="EMBL/GenBank/DDBJ databases">
        <title>Genome sequence for an aflatoxigenic pathogen of Argentinian peanut, Aspergillus arachidicola.</title>
        <authorList>
            <person name="Moore G."/>
            <person name="Beltz S.B."/>
            <person name="Mack B.M."/>
        </authorList>
    </citation>
    <scope>NUCLEOTIDE SEQUENCE [LARGE SCALE GENOMIC DNA]</scope>
    <source>
        <strain evidence="19 20">CBS 117610</strain>
    </source>
</reference>
<evidence type="ECO:0000256" key="4">
    <source>
        <dbReference type="ARBA" id="ARBA00005432"/>
    </source>
</evidence>
<dbReference type="Gene3D" id="3.40.1180.10">
    <property type="entry name" value="Decaprenyl diphosphate synthase-like"/>
    <property type="match status" value="1"/>
</dbReference>
<evidence type="ECO:0000313" key="19">
    <source>
        <dbReference type="EMBL" id="PIG81793.1"/>
    </source>
</evidence>
<comment type="cofactor">
    <cofactor evidence="1">
        <name>Mg(2+)</name>
        <dbReference type="ChEBI" id="CHEBI:18420"/>
    </cofactor>
</comment>
<evidence type="ECO:0000256" key="11">
    <source>
        <dbReference type="ARBA" id="ARBA00022907"/>
    </source>
</evidence>
<keyword evidence="9" id="KW-0256">Endoplasmic reticulum</keyword>
<dbReference type="STRING" id="656916.A0A2G7FML4"/>
<dbReference type="Pfam" id="PF04727">
    <property type="entry name" value="ELMO_CED12"/>
    <property type="match status" value="1"/>
</dbReference>